<proteinExistence type="predicted"/>
<reference evidence="2 3" key="1">
    <citation type="journal article" date="2022" name="bioRxiv">
        <title>Genomics of Preaxostyla Flagellates Illuminates Evolutionary Transitions and the Path Towards Mitochondrial Loss.</title>
        <authorList>
            <person name="Novak L.V.F."/>
            <person name="Treitli S.C."/>
            <person name="Pyrih J."/>
            <person name="Halakuc P."/>
            <person name="Pipaliya S.V."/>
            <person name="Vacek V."/>
            <person name="Brzon O."/>
            <person name="Soukal P."/>
            <person name="Eme L."/>
            <person name="Dacks J.B."/>
            <person name="Karnkowska A."/>
            <person name="Elias M."/>
            <person name="Hampl V."/>
        </authorList>
    </citation>
    <scope>NUCLEOTIDE SEQUENCE [LARGE SCALE GENOMIC DNA]</scope>
    <source>
        <strain evidence="2">NAU3</strain>
        <tissue evidence="2">Gut</tissue>
    </source>
</reference>
<dbReference type="InterPro" id="IPR017896">
    <property type="entry name" value="4Fe4S_Fe-S-bd"/>
</dbReference>
<dbReference type="SUPFAM" id="SSF54862">
    <property type="entry name" value="4Fe-4S ferredoxins"/>
    <property type="match status" value="1"/>
</dbReference>
<dbReference type="PROSITE" id="PS00198">
    <property type="entry name" value="4FE4S_FER_1"/>
    <property type="match status" value="1"/>
</dbReference>
<dbReference type="Gene3D" id="3.30.70.20">
    <property type="match status" value="1"/>
</dbReference>
<dbReference type="Proteomes" id="UP001281761">
    <property type="component" value="Unassembled WGS sequence"/>
</dbReference>
<gene>
    <name evidence="2" type="ORF">BLNAU_3957</name>
</gene>
<dbReference type="Pfam" id="PF00037">
    <property type="entry name" value="Fer4"/>
    <property type="match status" value="1"/>
</dbReference>
<dbReference type="PROSITE" id="PS51379">
    <property type="entry name" value="4FE4S_FER_2"/>
    <property type="match status" value="1"/>
</dbReference>
<accession>A0ABQ9YC60</accession>
<sequence length="252" mass="27745">MATKFQQHLEEANHEVSLHDGLAILKQYMAAGEAEVTPLLSMLHESLREADVVGMGSYVSFGTIADGAAKLLTEQATPTGLFASIQFYFSFSSYGFLSLKTTSFLATCLHRRNANARFVGSVAQHDPENYLPLLPPRGSIDGVRESELKKMEDFGRDLVAHLSGAALPAMHKLVDETSRPADLKPETSSGPIKIDAEKCVKCYRCVTLCPYNALARPEEGAVVRIPVWNAEMCYGWGTTISHQAFRPYLIKF</sequence>
<keyword evidence="3" id="KW-1185">Reference proteome</keyword>
<name>A0ABQ9YC60_9EUKA</name>
<dbReference type="EMBL" id="JARBJD010000018">
    <property type="protein sequence ID" value="KAK2961189.1"/>
    <property type="molecule type" value="Genomic_DNA"/>
</dbReference>
<feature type="domain" description="4Fe-4S ferredoxin-type" evidence="1">
    <location>
        <begin position="190"/>
        <end position="219"/>
    </location>
</feature>
<evidence type="ECO:0000313" key="2">
    <source>
        <dbReference type="EMBL" id="KAK2961189.1"/>
    </source>
</evidence>
<evidence type="ECO:0000313" key="3">
    <source>
        <dbReference type="Proteomes" id="UP001281761"/>
    </source>
</evidence>
<evidence type="ECO:0000259" key="1">
    <source>
        <dbReference type="PROSITE" id="PS51379"/>
    </source>
</evidence>
<dbReference type="InterPro" id="IPR017900">
    <property type="entry name" value="4Fe4S_Fe_S_CS"/>
</dbReference>
<organism evidence="2 3">
    <name type="scientific">Blattamonas nauphoetae</name>
    <dbReference type="NCBI Taxonomy" id="2049346"/>
    <lineage>
        <taxon>Eukaryota</taxon>
        <taxon>Metamonada</taxon>
        <taxon>Preaxostyla</taxon>
        <taxon>Oxymonadida</taxon>
        <taxon>Blattamonas</taxon>
    </lineage>
</organism>
<comment type="caution">
    <text evidence="2">The sequence shown here is derived from an EMBL/GenBank/DDBJ whole genome shotgun (WGS) entry which is preliminary data.</text>
</comment>
<protein>
    <recommendedName>
        <fullName evidence="1">4Fe-4S ferredoxin-type domain-containing protein</fullName>
    </recommendedName>
</protein>